<organism evidence="17 18">
    <name type="scientific">Fusarium albosuccineum</name>
    <dbReference type="NCBI Taxonomy" id="1237068"/>
    <lineage>
        <taxon>Eukaryota</taxon>
        <taxon>Fungi</taxon>
        <taxon>Dikarya</taxon>
        <taxon>Ascomycota</taxon>
        <taxon>Pezizomycotina</taxon>
        <taxon>Sordariomycetes</taxon>
        <taxon>Hypocreomycetidae</taxon>
        <taxon>Hypocreales</taxon>
        <taxon>Nectriaceae</taxon>
        <taxon>Fusarium</taxon>
        <taxon>Fusarium decemcellulare species complex</taxon>
    </lineage>
</organism>
<evidence type="ECO:0000256" key="3">
    <source>
        <dbReference type="ARBA" id="ARBA00012513"/>
    </source>
</evidence>
<evidence type="ECO:0000256" key="12">
    <source>
        <dbReference type="ARBA" id="ARBA00033194"/>
    </source>
</evidence>
<dbReference type="InterPro" id="IPR017441">
    <property type="entry name" value="Protein_kinase_ATP_BS"/>
</dbReference>
<keyword evidence="6" id="KW-0723">Serine/threonine-protein kinase</keyword>
<dbReference type="Gene3D" id="1.10.510.10">
    <property type="entry name" value="Transferase(Phosphotransferase) domain 1"/>
    <property type="match status" value="1"/>
</dbReference>
<dbReference type="InterPro" id="IPR051175">
    <property type="entry name" value="CLK_kinases"/>
</dbReference>
<keyword evidence="10 15" id="KW-0067">ATP-binding</keyword>
<feature type="binding site" evidence="15">
    <location>
        <position position="253"/>
    </location>
    <ligand>
        <name>ATP</name>
        <dbReference type="ChEBI" id="CHEBI:30616"/>
    </ligand>
</feature>
<dbReference type="InterPro" id="IPR011009">
    <property type="entry name" value="Kinase-like_dom_sf"/>
</dbReference>
<gene>
    <name evidence="17" type="ORF">FALBO_175</name>
</gene>
<comment type="function">
    <text evidence="1">Component of the EKC/KEOPS complex that is required for the formation of a threonylcarbamoyl group on adenosine at position 37 (t(6)A37) in tRNAs that read codons beginning with adenine. The complex is probably involved in the transfer of the threonylcarbamoyl moiety of threonylcarbamoyl-AMP (TC-AMP) to the N6 group of A37. BUD32 has ATPase activity in the context of the EKC/KEOPS complex and likely plays a supporting role to the catalytic subunit KAE1. The EKC/KEOPS complex also promotes both telomere uncapping and telomere elongation. The complex is required for efficient recruitment of transcriptional coactivators.</text>
</comment>
<evidence type="ECO:0000256" key="7">
    <source>
        <dbReference type="ARBA" id="ARBA00022679"/>
    </source>
</evidence>
<comment type="subunit">
    <text evidence="2">Component of the EKC/KEOPS complex composed of at least BUD32, CGI121, GON7, KAE1 and PCC1; the whole complex dimerizes.</text>
</comment>
<evidence type="ECO:0000256" key="2">
    <source>
        <dbReference type="ARBA" id="ARBA00011534"/>
    </source>
</evidence>
<dbReference type="OrthoDB" id="5979581at2759"/>
<dbReference type="GO" id="GO:0004674">
    <property type="term" value="F:protein serine/threonine kinase activity"/>
    <property type="evidence" value="ECO:0007669"/>
    <property type="project" value="UniProtKB-KW"/>
</dbReference>
<evidence type="ECO:0000256" key="10">
    <source>
        <dbReference type="ARBA" id="ARBA00022840"/>
    </source>
</evidence>
<comment type="catalytic activity">
    <reaction evidence="13">
        <text>L-threonyl-[protein] + ATP = O-phospho-L-threonyl-[protein] + ADP + H(+)</text>
        <dbReference type="Rhea" id="RHEA:46608"/>
        <dbReference type="Rhea" id="RHEA-COMP:11060"/>
        <dbReference type="Rhea" id="RHEA-COMP:11605"/>
        <dbReference type="ChEBI" id="CHEBI:15378"/>
        <dbReference type="ChEBI" id="CHEBI:30013"/>
        <dbReference type="ChEBI" id="CHEBI:30616"/>
        <dbReference type="ChEBI" id="CHEBI:61977"/>
        <dbReference type="ChEBI" id="CHEBI:456216"/>
        <dbReference type="EC" id="2.7.11.1"/>
    </reaction>
</comment>
<dbReference type="PANTHER" id="PTHR45646">
    <property type="entry name" value="SERINE/THREONINE-PROTEIN KINASE DOA-RELATED"/>
    <property type="match status" value="1"/>
</dbReference>
<dbReference type="Pfam" id="PF00069">
    <property type="entry name" value="Pkinase"/>
    <property type="match status" value="1"/>
</dbReference>
<evidence type="ECO:0000256" key="5">
    <source>
        <dbReference type="ARBA" id="ARBA00019973"/>
    </source>
</evidence>
<evidence type="ECO:0000256" key="4">
    <source>
        <dbReference type="ARBA" id="ARBA00013948"/>
    </source>
</evidence>
<evidence type="ECO:0000313" key="18">
    <source>
        <dbReference type="Proteomes" id="UP000554235"/>
    </source>
</evidence>
<keyword evidence="8 15" id="KW-0547">Nucleotide-binding</keyword>
<evidence type="ECO:0000256" key="6">
    <source>
        <dbReference type="ARBA" id="ARBA00022527"/>
    </source>
</evidence>
<dbReference type="Gene3D" id="3.30.200.20">
    <property type="entry name" value="Phosphorylase Kinase, domain 1"/>
    <property type="match status" value="1"/>
</dbReference>
<feature type="domain" description="Protein kinase" evidence="16">
    <location>
        <begin position="224"/>
        <end position="628"/>
    </location>
</feature>
<evidence type="ECO:0000256" key="13">
    <source>
        <dbReference type="ARBA" id="ARBA00047899"/>
    </source>
</evidence>
<proteinExistence type="predicted"/>
<dbReference type="PANTHER" id="PTHR45646:SF11">
    <property type="entry name" value="SERINE_THREONINE-PROTEIN KINASE DOA"/>
    <property type="match status" value="1"/>
</dbReference>
<dbReference type="PROSITE" id="PS50011">
    <property type="entry name" value="PROTEIN_KINASE_DOM"/>
    <property type="match status" value="1"/>
</dbReference>
<dbReference type="InterPro" id="IPR008266">
    <property type="entry name" value="Tyr_kinase_AS"/>
</dbReference>
<dbReference type="GO" id="GO:0005634">
    <property type="term" value="C:nucleus"/>
    <property type="evidence" value="ECO:0007669"/>
    <property type="project" value="TreeGrafter"/>
</dbReference>
<evidence type="ECO:0000256" key="1">
    <source>
        <dbReference type="ARBA" id="ARBA00003747"/>
    </source>
</evidence>
<dbReference type="InterPro" id="IPR046670">
    <property type="entry name" value="DUF6540"/>
</dbReference>
<dbReference type="EMBL" id="JAADYS010000017">
    <property type="protein sequence ID" value="KAF4472960.1"/>
    <property type="molecule type" value="Genomic_DNA"/>
</dbReference>
<dbReference type="InterPro" id="IPR000719">
    <property type="entry name" value="Prot_kinase_dom"/>
</dbReference>
<dbReference type="PROSITE" id="PS00107">
    <property type="entry name" value="PROTEIN_KINASE_ATP"/>
    <property type="match status" value="1"/>
</dbReference>
<evidence type="ECO:0000256" key="15">
    <source>
        <dbReference type="PROSITE-ProRule" id="PRU10141"/>
    </source>
</evidence>
<comment type="catalytic activity">
    <reaction evidence="14">
        <text>L-seryl-[protein] + ATP = O-phospho-L-seryl-[protein] + ADP + H(+)</text>
        <dbReference type="Rhea" id="RHEA:17989"/>
        <dbReference type="Rhea" id="RHEA-COMP:9863"/>
        <dbReference type="Rhea" id="RHEA-COMP:11604"/>
        <dbReference type="ChEBI" id="CHEBI:15378"/>
        <dbReference type="ChEBI" id="CHEBI:29999"/>
        <dbReference type="ChEBI" id="CHEBI:30616"/>
        <dbReference type="ChEBI" id="CHEBI:83421"/>
        <dbReference type="ChEBI" id="CHEBI:456216"/>
        <dbReference type="EC" id="2.7.11.1"/>
    </reaction>
</comment>
<evidence type="ECO:0000313" key="17">
    <source>
        <dbReference type="EMBL" id="KAF4472960.1"/>
    </source>
</evidence>
<dbReference type="Pfam" id="PF20174">
    <property type="entry name" value="DUF6540"/>
    <property type="match status" value="1"/>
</dbReference>
<evidence type="ECO:0000256" key="11">
    <source>
        <dbReference type="ARBA" id="ARBA00030980"/>
    </source>
</evidence>
<name>A0A8H4LQ93_9HYPO</name>
<dbReference type="SUPFAM" id="SSF56112">
    <property type="entry name" value="Protein kinase-like (PK-like)"/>
    <property type="match status" value="1"/>
</dbReference>
<keyword evidence="7" id="KW-0808">Transferase</keyword>
<dbReference type="PROSITE" id="PS00109">
    <property type="entry name" value="PROTEIN_KINASE_TYR"/>
    <property type="match status" value="1"/>
</dbReference>
<reference evidence="17 18" key="1">
    <citation type="submission" date="2020-01" db="EMBL/GenBank/DDBJ databases">
        <title>Identification and distribution of gene clusters putatively required for synthesis of sphingolipid metabolism inhibitors in phylogenetically diverse species of the filamentous fungus Fusarium.</title>
        <authorList>
            <person name="Kim H.-S."/>
            <person name="Busman M."/>
            <person name="Brown D.W."/>
            <person name="Divon H."/>
            <person name="Uhlig S."/>
            <person name="Proctor R.H."/>
        </authorList>
    </citation>
    <scope>NUCLEOTIDE SEQUENCE [LARGE SCALE GENOMIC DNA]</scope>
    <source>
        <strain evidence="17 18">NRRL 20459</strain>
    </source>
</reference>
<sequence>MARSIYLLVYNSRLFPAHWVLWIPSKNNTKIGKVIEAAGDVATGFDITFERNFNIGELTRTHQLVELAQVDNAHVVDTAGDGTNYAERESEGNLVAQDKIEEAALRVPAPVKSLRSASSVSRSQVELRNCQTWIYEVMEQLVKDAIVDEAVLEVWSEDWWPRQLSIVKELGKSTALPSAAMDSDTGSTQWKYFPFDLGECEDLESYEPGGFHPVHLGDVYDDRYRVMHKLGFGGFSTVWLASDAVTSRWVALKIVVARESATYQSRSVIADHLNISESRLFAVADRQFWVGGPNGRHLCLPNFAIEVSLQAAQALAQLHSSGLGHGDLTTSNIVLRLKDDFDSYTEGDLVKLFGRPQTALLQTYSGEPPGPHGPNYIVVPLDFCSSTTNVLTNEICIIDFDQSFTTTGLAPPRPGIPAKYMAPEVAVGRPSTTASDIWALGCAIFRIRSGDDIFFDYDTNCPEDALRQIEKALGSLPDEWKGTKFDPDGLAVGDGGDGEPYWSLDETQPLKDRVHAILDEPPSLFISREGEAVEIPDEEVDGVLFDEDAAMRVPYSPAFSSMVWRPTAVCVAGTYMAGYTDETDGILEAFPRITEREEELLLDLLSKIFTYDTAKRLKAEEVVEHPWFSLARTSK</sequence>
<evidence type="ECO:0000256" key="8">
    <source>
        <dbReference type="ARBA" id="ARBA00022741"/>
    </source>
</evidence>
<accession>A0A8H4LQ93</accession>
<dbReference type="GO" id="GO:0043484">
    <property type="term" value="P:regulation of RNA splicing"/>
    <property type="evidence" value="ECO:0007669"/>
    <property type="project" value="TreeGrafter"/>
</dbReference>
<comment type="caution">
    <text evidence="17">The sequence shown here is derived from an EMBL/GenBank/DDBJ whole genome shotgun (WGS) entry which is preliminary data.</text>
</comment>
<protein>
    <recommendedName>
        <fullName evidence="5">EKC/KEOPS complex subunit BUD32</fullName>
        <ecNumber evidence="3">2.7.11.1</ecNumber>
    </recommendedName>
    <alternativeName>
        <fullName evidence="11 12">Atypical Serine/threonine protein kinase BUD32</fullName>
    </alternativeName>
    <alternativeName>
        <fullName evidence="4">EKC/KEOPS complex subunit bud32</fullName>
    </alternativeName>
</protein>
<dbReference type="EC" id="2.7.11.1" evidence="3"/>
<dbReference type="Proteomes" id="UP000554235">
    <property type="component" value="Unassembled WGS sequence"/>
</dbReference>
<evidence type="ECO:0000259" key="16">
    <source>
        <dbReference type="PROSITE" id="PS50011"/>
    </source>
</evidence>
<keyword evidence="18" id="KW-1185">Reference proteome</keyword>
<dbReference type="GO" id="GO:0005524">
    <property type="term" value="F:ATP binding"/>
    <property type="evidence" value="ECO:0007669"/>
    <property type="project" value="UniProtKB-UniRule"/>
</dbReference>
<dbReference type="AlphaFoldDB" id="A0A8H4LQ93"/>
<evidence type="ECO:0000256" key="9">
    <source>
        <dbReference type="ARBA" id="ARBA00022777"/>
    </source>
</evidence>
<keyword evidence="9 17" id="KW-0418">Kinase</keyword>
<dbReference type="SMART" id="SM00220">
    <property type="entry name" value="S_TKc"/>
    <property type="match status" value="1"/>
</dbReference>
<evidence type="ECO:0000256" key="14">
    <source>
        <dbReference type="ARBA" id="ARBA00048679"/>
    </source>
</evidence>